<reference evidence="4 6" key="1">
    <citation type="submission" date="2017-12" db="EMBL/GenBank/DDBJ databases">
        <title>Phylogenetic diversity of female urinary microbiome.</title>
        <authorList>
            <person name="Thomas-White K."/>
            <person name="Wolfe A.J."/>
        </authorList>
    </citation>
    <scope>NUCLEOTIDE SEQUENCE [LARGE SCALE GENOMIC DNA]</scope>
    <source>
        <strain evidence="4 6">UMB0119</strain>
    </source>
</reference>
<protein>
    <submittedName>
        <fullName evidence="5">Colanic biosynthesis UDP-glucose lipid carrier transferase</fullName>
    </submittedName>
    <submittedName>
        <fullName evidence="4">UDP-phosphate galactose phosphotransferase</fullName>
    </submittedName>
</protein>
<evidence type="ECO:0000259" key="3">
    <source>
        <dbReference type="Pfam" id="PF02397"/>
    </source>
</evidence>
<keyword evidence="4" id="KW-0808">Transferase</keyword>
<dbReference type="Proteomes" id="UP000255124">
    <property type="component" value="Unassembled WGS sequence"/>
</dbReference>
<dbReference type="Proteomes" id="UP000234335">
    <property type="component" value="Unassembled WGS sequence"/>
</dbReference>
<evidence type="ECO:0000256" key="2">
    <source>
        <dbReference type="SAM" id="Phobius"/>
    </source>
</evidence>
<gene>
    <name evidence="5" type="primary">wcaJ</name>
    <name evidence="4" type="ORF">CYJ34_05370</name>
    <name evidence="5" type="ORF">NCTC9810_00130</name>
</gene>
<evidence type="ECO:0000313" key="5">
    <source>
        <dbReference type="EMBL" id="SUU91833.1"/>
    </source>
</evidence>
<dbReference type="EMBL" id="PKGS01000003">
    <property type="protein sequence ID" value="PKZ16628.1"/>
    <property type="molecule type" value="Genomic_DNA"/>
</dbReference>
<proteinExistence type="inferred from homology"/>
<dbReference type="PANTHER" id="PTHR30576:SF10">
    <property type="entry name" value="SLL5057 PROTEIN"/>
    <property type="match status" value="1"/>
</dbReference>
<evidence type="ECO:0000313" key="4">
    <source>
        <dbReference type="EMBL" id="PKZ16628.1"/>
    </source>
</evidence>
<evidence type="ECO:0000313" key="6">
    <source>
        <dbReference type="Proteomes" id="UP000234335"/>
    </source>
</evidence>
<dbReference type="InterPro" id="IPR003362">
    <property type="entry name" value="Bact_transf"/>
</dbReference>
<evidence type="ECO:0000256" key="1">
    <source>
        <dbReference type="ARBA" id="ARBA00006464"/>
    </source>
</evidence>
<keyword evidence="2" id="KW-0812">Transmembrane</keyword>
<dbReference type="EMBL" id="UFTA01000002">
    <property type="protein sequence ID" value="SUU91833.1"/>
    <property type="molecule type" value="Genomic_DNA"/>
</dbReference>
<dbReference type="OrthoDB" id="9808602at2"/>
<dbReference type="Pfam" id="PF02397">
    <property type="entry name" value="Bac_transf"/>
    <property type="match status" value="1"/>
</dbReference>
<dbReference type="RefSeq" id="WP_101540289.1">
    <property type="nucleotide sequence ID" value="NZ_CALTZC010000020.1"/>
</dbReference>
<keyword evidence="6" id="KW-1185">Reference proteome</keyword>
<dbReference type="PANTHER" id="PTHR30576">
    <property type="entry name" value="COLANIC BIOSYNTHESIS UDP-GLUCOSE LIPID CARRIER TRANSFERASE"/>
    <property type="match status" value="1"/>
</dbReference>
<name>A0A2I1M940_9FIRM</name>
<keyword evidence="2" id="KW-1133">Transmembrane helix</keyword>
<accession>A0A2I1M940</accession>
<sequence>MYRKYIKNILDFLFALILLILLSPLFLIIAIISKIEEPDGTVYFKQERAGVYNKPFLCFKFRSMKMSAPKNASTWELENPEQFITPLGKFLRKTSLDELPQLINILRGEMSFIGPRPVILKEHELLDLREKNGAYIAKPGITGLSQISGRDNLPPKTKAETDGIYAKDITFINDLKIFLKTIPKVLSSDGVTEGKQNF</sequence>
<feature type="transmembrane region" description="Helical" evidence="2">
    <location>
        <begin position="12"/>
        <end position="32"/>
    </location>
</feature>
<dbReference type="GO" id="GO:0016780">
    <property type="term" value="F:phosphotransferase activity, for other substituted phosphate groups"/>
    <property type="evidence" value="ECO:0007669"/>
    <property type="project" value="TreeGrafter"/>
</dbReference>
<reference evidence="5 7" key="2">
    <citation type="submission" date="2018-06" db="EMBL/GenBank/DDBJ databases">
        <authorList>
            <consortium name="Pathogen Informatics"/>
            <person name="Doyle S."/>
        </authorList>
    </citation>
    <scope>NUCLEOTIDE SEQUENCE [LARGE SCALE GENOMIC DNA]</scope>
    <source>
        <strain evidence="5 7">NCTC9810</strain>
    </source>
</reference>
<comment type="similarity">
    <text evidence="1">Belongs to the bacterial sugar transferase family.</text>
</comment>
<evidence type="ECO:0000313" key="7">
    <source>
        <dbReference type="Proteomes" id="UP000255124"/>
    </source>
</evidence>
<keyword evidence="2" id="KW-0472">Membrane</keyword>
<dbReference type="AlphaFoldDB" id="A0A2I1M940"/>
<feature type="domain" description="Bacterial sugar transferase" evidence="3">
    <location>
        <begin position="7"/>
        <end position="186"/>
    </location>
</feature>
<organism evidence="4 6">
    <name type="scientific">Anaerococcus octavius</name>
    <dbReference type="NCBI Taxonomy" id="54007"/>
    <lineage>
        <taxon>Bacteria</taxon>
        <taxon>Bacillati</taxon>
        <taxon>Bacillota</taxon>
        <taxon>Tissierellia</taxon>
        <taxon>Tissierellales</taxon>
        <taxon>Peptoniphilaceae</taxon>
        <taxon>Anaerococcus</taxon>
    </lineage>
</organism>